<protein>
    <submittedName>
        <fullName evidence="1">Uncharacterized protein</fullName>
    </submittedName>
</protein>
<dbReference type="AlphaFoldDB" id="A0A382GA81"/>
<dbReference type="EMBL" id="UINC01054435">
    <property type="protein sequence ID" value="SVB72138.1"/>
    <property type="molecule type" value="Genomic_DNA"/>
</dbReference>
<reference evidence="1" key="1">
    <citation type="submission" date="2018-05" db="EMBL/GenBank/DDBJ databases">
        <authorList>
            <person name="Lanie J.A."/>
            <person name="Ng W.-L."/>
            <person name="Kazmierczak K.M."/>
            <person name="Andrzejewski T.M."/>
            <person name="Davidsen T.M."/>
            <person name="Wayne K.J."/>
            <person name="Tettelin H."/>
            <person name="Glass J.I."/>
            <person name="Rusch D."/>
            <person name="Podicherti R."/>
            <person name="Tsui H.-C.T."/>
            <person name="Winkler M.E."/>
        </authorList>
    </citation>
    <scope>NUCLEOTIDE SEQUENCE</scope>
</reference>
<accession>A0A382GA81</accession>
<proteinExistence type="predicted"/>
<name>A0A382GA81_9ZZZZ</name>
<sequence>MKKGELTKIIERAVRKEVKKQMNEIFIKEDNSSQLSELVSKTVTEKEFKEPIRKKYKVGKKEEVKYTKNKTLNKVLNETKGGIPQGDGAESYPMMGDGVFDSSKVTEVAMNSGEFGSTSEFKRELGAAMTAKSVGVSVDKVPESTMNALTRDYSGLMKALDKKDSNGV</sequence>
<evidence type="ECO:0000313" key="1">
    <source>
        <dbReference type="EMBL" id="SVB72138.1"/>
    </source>
</evidence>
<organism evidence="1">
    <name type="scientific">marine metagenome</name>
    <dbReference type="NCBI Taxonomy" id="408172"/>
    <lineage>
        <taxon>unclassified sequences</taxon>
        <taxon>metagenomes</taxon>
        <taxon>ecological metagenomes</taxon>
    </lineage>
</organism>
<gene>
    <name evidence="1" type="ORF">METZ01_LOCUS224992</name>
</gene>